<sequence length="281" mass="31312">MITEKEITDRLEQKILAGGWNRIKPEDAIRKELAGMPIYDAPIFGFGDAHDPLFHTWKKPQVMHPDVLLPEDWLPGARTVISYFFPFTDQVRRANAKAGIRPADEWLHGRIEGQEMIAAVGRELCSILEEKGYAAVCPSLDPRFRMVADYVSNWSERHAAYICGLGTFGLSKGLITRKGIAGRFGSVITSCALPITERPYEGLTDYCIMCGKCQRNCPAQAIDRTKGCLAGKDHTLCSAYINENTRAVCGPSQKMRYGCGKCQVDVPCERGIPERRGKRQA</sequence>
<protein>
    <submittedName>
        <fullName evidence="5">4Fe-4S binding protein</fullName>
    </submittedName>
</protein>
<evidence type="ECO:0000256" key="2">
    <source>
        <dbReference type="ARBA" id="ARBA00023004"/>
    </source>
</evidence>
<keyword evidence="3" id="KW-0411">Iron-sulfur</keyword>
<dbReference type="InterPro" id="IPR017900">
    <property type="entry name" value="4Fe4S_Fe_S_CS"/>
</dbReference>
<comment type="caution">
    <text evidence="5">The sequence shown here is derived from an EMBL/GenBank/DDBJ whole genome shotgun (WGS) entry which is preliminary data.</text>
</comment>
<organism evidence="5 6">
    <name type="scientific">Faecalicatena fissicatena</name>
    <dbReference type="NCBI Taxonomy" id="290055"/>
    <lineage>
        <taxon>Bacteria</taxon>
        <taxon>Bacillati</taxon>
        <taxon>Bacillota</taxon>
        <taxon>Clostridia</taxon>
        <taxon>Lachnospirales</taxon>
        <taxon>Lachnospiraceae</taxon>
        <taxon>Faecalicatena</taxon>
    </lineage>
</organism>
<keyword evidence="2" id="KW-0408">Iron</keyword>
<evidence type="ECO:0000259" key="4">
    <source>
        <dbReference type="PROSITE" id="PS51379"/>
    </source>
</evidence>
<dbReference type="EMBL" id="JACLYY010000011">
    <property type="protein sequence ID" value="MBM6738711.1"/>
    <property type="molecule type" value="Genomic_DNA"/>
</dbReference>
<dbReference type="Proteomes" id="UP000716906">
    <property type="component" value="Unassembled WGS sequence"/>
</dbReference>
<reference evidence="5 6" key="1">
    <citation type="journal article" date="2021" name="Sci. Rep.">
        <title>The distribution of antibiotic resistance genes in chicken gut microbiota commensals.</title>
        <authorList>
            <person name="Juricova H."/>
            <person name="Matiasovicova J."/>
            <person name="Kubasova T."/>
            <person name="Cejkova D."/>
            <person name="Rychlik I."/>
        </authorList>
    </citation>
    <scope>NUCLEOTIDE SEQUENCE [LARGE SCALE GENOMIC DNA]</scope>
    <source>
        <strain evidence="5 6">An773</strain>
    </source>
</reference>
<evidence type="ECO:0000256" key="1">
    <source>
        <dbReference type="ARBA" id="ARBA00022723"/>
    </source>
</evidence>
<evidence type="ECO:0000313" key="6">
    <source>
        <dbReference type="Proteomes" id="UP000716906"/>
    </source>
</evidence>
<dbReference type="PANTHER" id="PTHR42827:SF1">
    <property type="entry name" value="IRON-SULFUR CLUSTER-BINDING PROTEIN"/>
    <property type="match status" value="1"/>
</dbReference>
<gene>
    <name evidence="5" type="ORF">H7U36_11480</name>
</gene>
<dbReference type="PROSITE" id="PS00198">
    <property type="entry name" value="4FE4S_FER_1"/>
    <property type="match status" value="1"/>
</dbReference>
<dbReference type="RefSeq" id="WP_205148279.1">
    <property type="nucleotide sequence ID" value="NZ_JACLYY010000011.1"/>
</dbReference>
<evidence type="ECO:0000313" key="5">
    <source>
        <dbReference type="EMBL" id="MBM6738711.1"/>
    </source>
</evidence>
<keyword evidence="6" id="KW-1185">Reference proteome</keyword>
<accession>A0ABS2EAU6</accession>
<dbReference type="PANTHER" id="PTHR42827">
    <property type="entry name" value="IRON-SULFUR CLUSTER-BINDING PROTEIN-RELATED"/>
    <property type="match status" value="1"/>
</dbReference>
<proteinExistence type="predicted"/>
<dbReference type="Pfam" id="PF00037">
    <property type="entry name" value="Fer4"/>
    <property type="match status" value="1"/>
</dbReference>
<dbReference type="InterPro" id="IPR017896">
    <property type="entry name" value="4Fe4S_Fe-S-bd"/>
</dbReference>
<name>A0ABS2EAU6_9FIRM</name>
<feature type="domain" description="4Fe-4S ferredoxin-type" evidence="4">
    <location>
        <begin position="197"/>
        <end position="227"/>
    </location>
</feature>
<keyword evidence="1" id="KW-0479">Metal-binding</keyword>
<dbReference type="PROSITE" id="PS51379">
    <property type="entry name" value="4FE4S_FER_2"/>
    <property type="match status" value="1"/>
</dbReference>
<evidence type="ECO:0000256" key="3">
    <source>
        <dbReference type="ARBA" id="ARBA00023014"/>
    </source>
</evidence>